<dbReference type="Proteomes" id="UP001646157">
    <property type="component" value="Unassembled WGS sequence"/>
</dbReference>
<evidence type="ECO:0000313" key="1">
    <source>
        <dbReference type="EMBL" id="MBM7585673.1"/>
    </source>
</evidence>
<evidence type="ECO:0008006" key="3">
    <source>
        <dbReference type="Google" id="ProtNLM"/>
    </source>
</evidence>
<sequence length="171" mass="19571">MNKIMIIIFCFMMVACSNQKTFELPLDEYPQTFLQEVSKLPKEYQEKMKVPTEFPFEVEFLNFSKDEVKEQVILTAVDFEPVDAELSDKINIHLTTSYAEGLDKTKSNQTTVLDGGVQAYIKKDEDDVKIIEWTDNDNVTHTLAMKSKGEKITISQLVIMANSMKEISLIS</sequence>
<accession>A0ABS2NCV0</accession>
<name>A0ABS2NCV0_9BACI</name>
<dbReference type="PROSITE" id="PS51257">
    <property type="entry name" value="PROKAR_LIPOPROTEIN"/>
    <property type="match status" value="1"/>
</dbReference>
<organism evidence="1 2">
    <name type="scientific">Rossellomorea pakistanensis</name>
    <dbReference type="NCBI Taxonomy" id="992288"/>
    <lineage>
        <taxon>Bacteria</taxon>
        <taxon>Bacillati</taxon>
        <taxon>Bacillota</taxon>
        <taxon>Bacilli</taxon>
        <taxon>Bacillales</taxon>
        <taxon>Bacillaceae</taxon>
        <taxon>Rossellomorea</taxon>
    </lineage>
</organism>
<proteinExistence type="predicted"/>
<comment type="caution">
    <text evidence="1">The sequence shown here is derived from an EMBL/GenBank/DDBJ whole genome shotgun (WGS) entry which is preliminary data.</text>
</comment>
<evidence type="ECO:0000313" key="2">
    <source>
        <dbReference type="Proteomes" id="UP001646157"/>
    </source>
</evidence>
<dbReference type="RefSeq" id="WP_205172067.1">
    <property type="nucleotide sequence ID" value="NZ_JAFBDZ010000002.1"/>
</dbReference>
<protein>
    <recommendedName>
        <fullName evidence="3">DUF4367 domain-containing protein</fullName>
    </recommendedName>
</protein>
<keyword evidence="2" id="KW-1185">Reference proteome</keyword>
<gene>
    <name evidence="1" type="ORF">JOC86_002215</name>
</gene>
<reference evidence="1 2" key="1">
    <citation type="submission" date="2021-01" db="EMBL/GenBank/DDBJ databases">
        <title>Genomic Encyclopedia of Type Strains, Phase IV (KMG-IV): sequencing the most valuable type-strain genomes for metagenomic binning, comparative biology and taxonomic classification.</title>
        <authorList>
            <person name="Goeker M."/>
        </authorList>
    </citation>
    <scope>NUCLEOTIDE SEQUENCE [LARGE SCALE GENOMIC DNA]</scope>
    <source>
        <strain evidence="1 2">DSM 24834</strain>
    </source>
</reference>
<dbReference type="EMBL" id="JAFBDZ010000002">
    <property type="protein sequence ID" value="MBM7585673.1"/>
    <property type="molecule type" value="Genomic_DNA"/>
</dbReference>